<dbReference type="EMBL" id="BAABZQ010000001">
    <property type="protein sequence ID" value="GAA6500754.1"/>
    <property type="molecule type" value="Genomic_DNA"/>
</dbReference>
<proteinExistence type="predicted"/>
<comment type="caution">
    <text evidence="1">The sequence shown here is derived from an EMBL/GenBank/DDBJ whole genome shotgun (WGS) entry which is preliminary data.</text>
</comment>
<evidence type="ECO:0000313" key="2">
    <source>
        <dbReference type="Proteomes" id="UP001600941"/>
    </source>
</evidence>
<accession>A0ABQ0BW38</accession>
<keyword evidence="2" id="KW-1185">Reference proteome</keyword>
<evidence type="ECO:0008006" key="3">
    <source>
        <dbReference type="Google" id="ProtNLM"/>
    </source>
</evidence>
<gene>
    <name evidence="1" type="ORF">K340107D12_35700</name>
</gene>
<sequence>MMSVLYRKVWVSFAQVKVRRQKHPEGTFSERWVYRCGETAVPEKWGQSFKSLRTEFCVRVLKYRANGAVLSKYTERMAEIMKKDKWALKVCEQSGYNYKPTPAIMLKGAWLEDGVFTKDTPVTVLVEEENDMV</sequence>
<protein>
    <recommendedName>
        <fullName evidence="3">Toxin SymE-like domain-containing protein</fullName>
    </recommendedName>
</protein>
<organism evidence="1 2">
    <name type="scientific">Blautia parvula</name>
    <dbReference type="NCBI Taxonomy" id="2877527"/>
    <lineage>
        <taxon>Bacteria</taxon>
        <taxon>Bacillati</taxon>
        <taxon>Bacillota</taxon>
        <taxon>Clostridia</taxon>
        <taxon>Lachnospirales</taxon>
        <taxon>Lachnospiraceae</taxon>
        <taxon>Blautia</taxon>
    </lineage>
</organism>
<name>A0ABQ0BW38_9FIRM</name>
<evidence type="ECO:0000313" key="1">
    <source>
        <dbReference type="EMBL" id="GAA6500754.1"/>
    </source>
</evidence>
<reference evidence="1 2" key="1">
    <citation type="submission" date="2024-04" db="EMBL/GenBank/DDBJ databases">
        <title>Defined microbial consortia suppress multidrug-resistant proinflammatory Enterobacteriaceae via ecological control.</title>
        <authorList>
            <person name="Furuichi M."/>
            <person name="Kawaguchi T."/>
            <person name="Pust M."/>
            <person name="Yasuma K."/>
            <person name="Plichta D."/>
            <person name="Hasegawa N."/>
            <person name="Ohya T."/>
            <person name="Bhattarai S."/>
            <person name="Sasajima S."/>
            <person name="Aoto Y."/>
            <person name="Tuganbaev T."/>
            <person name="Yaginuma M."/>
            <person name="Ueda M."/>
            <person name="Okahashi N."/>
            <person name="Amafuji K."/>
            <person name="Kiridooshi Y."/>
            <person name="Sugita K."/>
            <person name="Strazar M."/>
            <person name="Skelly A."/>
            <person name="Suda W."/>
            <person name="Hattori M."/>
            <person name="Nakamoto N."/>
            <person name="Caballero S."/>
            <person name="Norman J."/>
            <person name="Olle B."/>
            <person name="Tanoue T."/>
            <person name="Arita M."/>
            <person name="Bucci V."/>
            <person name="Atarashi K."/>
            <person name="Xavier R."/>
            <person name="Honda K."/>
        </authorList>
    </citation>
    <scope>NUCLEOTIDE SEQUENCE [LARGE SCALE GENOMIC DNA]</scope>
    <source>
        <strain evidence="2">k34-0107-D12</strain>
    </source>
</reference>
<dbReference type="Proteomes" id="UP001600941">
    <property type="component" value="Unassembled WGS sequence"/>
</dbReference>